<protein>
    <submittedName>
        <fullName evidence="2">Uncharacterized protein</fullName>
    </submittedName>
</protein>
<comment type="caution">
    <text evidence="2">The sequence shown here is derived from an EMBL/GenBank/DDBJ whole genome shotgun (WGS) entry which is preliminary data.</text>
</comment>
<evidence type="ECO:0000313" key="3">
    <source>
        <dbReference type="Proteomes" id="UP001301653"/>
    </source>
</evidence>
<evidence type="ECO:0000313" key="2">
    <source>
        <dbReference type="EMBL" id="MEA5667134.1"/>
    </source>
</evidence>
<dbReference type="EMBL" id="JAYFUH010000072">
    <property type="protein sequence ID" value="MEA5667134.1"/>
    <property type="molecule type" value="Genomic_DNA"/>
</dbReference>
<dbReference type="Proteomes" id="UP001301653">
    <property type="component" value="Unassembled WGS sequence"/>
</dbReference>
<feature type="chain" id="PRO_5045765240" evidence="1">
    <location>
        <begin position="21"/>
        <end position="638"/>
    </location>
</feature>
<dbReference type="RefSeq" id="WP_323438270.1">
    <property type="nucleotide sequence ID" value="NZ_JAYFUH010000072.1"/>
</dbReference>
<keyword evidence="3" id="KW-1185">Reference proteome</keyword>
<reference evidence="2 3" key="1">
    <citation type="submission" date="2023-12" db="EMBL/GenBank/DDBJ databases">
        <title>Stenotrophomonas guangdongensis sp. nov., isolated from wilted pepper plants (Capsicum annuum).</title>
        <authorList>
            <person name="Qiu M."/>
            <person name="Li Y."/>
            <person name="Liu Q."/>
            <person name="Zhang X."/>
            <person name="Huang Y."/>
            <person name="Guo R."/>
            <person name="Hu M."/>
            <person name="Zhou J."/>
            <person name="Zhou X."/>
        </authorList>
    </citation>
    <scope>NUCLEOTIDE SEQUENCE [LARGE SCALE GENOMIC DNA]</scope>
    <source>
        <strain evidence="2 3">MH1</strain>
    </source>
</reference>
<keyword evidence="1" id="KW-0732">Signal</keyword>
<gene>
    <name evidence="2" type="ORF">VA603_06240</name>
</gene>
<proteinExistence type="predicted"/>
<accession>A0ABU5V1B0</accession>
<name>A0ABU5V1B0_9GAMM</name>
<dbReference type="PROSITE" id="PS51257">
    <property type="entry name" value="PROKAR_LIPOPROTEIN"/>
    <property type="match status" value="1"/>
</dbReference>
<feature type="signal peptide" evidence="1">
    <location>
        <begin position="1"/>
        <end position="20"/>
    </location>
</feature>
<sequence length="638" mass="70154">MFRSILGSAVLACVAFGACAQQAPWESYSQHIKNRSGVSELKGDLFGESVDLYNGRVSFKVVDVELEGSSSLPVRVARKLSLRDPVVLSETSLYNAPMEDQSFADWTLDIPRITGVFARQLQGNVLGPNGIDYNPQRTYSWSDQRCSGQRVPPVIGEFFASDYWSGLNIEMDGGGELLAPSSGLPSPSVGGPYRWVTTGRVWVSCLPSIRNGSGEGFLAVGPDGTKYWFDWMAEFYEPPQRKSFYYSIQTPTGGFEEVYEQELIRKMSALYVTKVEDRFGNWVSYSYVNGSQQAVRIEKIESSDGRKITFTTSPNGRISSVASDGRVWNYGYTASGDALTSVTLPDGSAWQLGLSNYSKSLLLSQQYPASCNYPGAIKSAVANAVLTMKHPSGASAEFEFAPTLHGRSSVPKQCLADPLSDGPEYGADYSDYVRFYWVNSLVRKKISGPGIDGLQWTYQYNGSQLAAQARSLWNYSPNYIPPGSWVAGPYTWIRLPDDGQPLNAPTVYSIIDPKCNLDSCASYVSTDINGPAGFERHTYGNTYRYNEHKLIRIERGAAPSSVLRTDELQYDLNGTGQPFVRTIGATRQYKGEGLINAVVQPLKRSSVKQDGTIFTKTIDTFDVLARPLSVTATNSPSP</sequence>
<organism evidence="2 3">
    <name type="scientific">Stenotrophomonas capsici</name>
    <dbReference type="NCBI Taxonomy" id="3110230"/>
    <lineage>
        <taxon>Bacteria</taxon>
        <taxon>Pseudomonadati</taxon>
        <taxon>Pseudomonadota</taxon>
        <taxon>Gammaproteobacteria</taxon>
        <taxon>Lysobacterales</taxon>
        <taxon>Lysobacteraceae</taxon>
        <taxon>Stenotrophomonas</taxon>
    </lineage>
</organism>
<evidence type="ECO:0000256" key="1">
    <source>
        <dbReference type="SAM" id="SignalP"/>
    </source>
</evidence>